<proteinExistence type="predicted"/>
<gene>
    <name evidence="1" type="ORF">LCGC14_1182130</name>
</gene>
<accession>A0A0F9P4M8</accession>
<organism evidence="1">
    <name type="scientific">marine sediment metagenome</name>
    <dbReference type="NCBI Taxonomy" id="412755"/>
    <lineage>
        <taxon>unclassified sequences</taxon>
        <taxon>metagenomes</taxon>
        <taxon>ecological metagenomes</taxon>
    </lineage>
</organism>
<evidence type="ECO:0000313" key="1">
    <source>
        <dbReference type="EMBL" id="KKM96030.1"/>
    </source>
</evidence>
<dbReference type="AlphaFoldDB" id="A0A0F9P4M8"/>
<name>A0A0F9P4M8_9ZZZZ</name>
<feature type="non-terminal residue" evidence="1">
    <location>
        <position position="1"/>
    </location>
</feature>
<comment type="caution">
    <text evidence="1">The sequence shown here is derived from an EMBL/GenBank/DDBJ whole genome shotgun (WGS) entry which is preliminary data.</text>
</comment>
<dbReference type="EMBL" id="LAZR01005932">
    <property type="protein sequence ID" value="KKM96030.1"/>
    <property type="molecule type" value="Genomic_DNA"/>
</dbReference>
<sequence length="154" mass="17037">VVTGGSGEFVGNIIWSNRGESGSTFGIFFPSKSTAVMFKENVIGPNVTRFLDPTYNVQFVGNRFYESDVFGDDPIVWSFDDVKNALGKDEIEINQLIDIVNASFSQSVDDLAGDLQIGQAFDDLDNIIDRMKATNEPRRLSISPILDKYQGSKL</sequence>
<protein>
    <submittedName>
        <fullName evidence="1">Uncharacterized protein</fullName>
    </submittedName>
</protein>
<reference evidence="1" key="1">
    <citation type="journal article" date="2015" name="Nature">
        <title>Complex archaea that bridge the gap between prokaryotes and eukaryotes.</title>
        <authorList>
            <person name="Spang A."/>
            <person name="Saw J.H."/>
            <person name="Jorgensen S.L."/>
            <person name="Zaremba-Niedzwiedzka K."/>
            <person name="Martijn J."/>
            <person name="Lind A.E."/>
            <person name="van Eijk R."/>
            <person name="Schleper C."/>
            <person name="Guy L."/>
            <person name="Ettema T.J."/>
        </authorList>
    </citation>
    <scope>NUCLEOTIDE SEQUENCE</scope>
</reference>